<dbReference type="AlphaFoldDB" id="A0A6J6D8S9"/>
<dbReference type="InterPro" id="IPR022492">
    <property type="entry name" value="Phosphomutase_MSMEG4193_put"/>
</dbReference>
<gene>
    <name evidence="2" type="ORF">UFOPK1493_01731</name>
</gene>
<evidence type="ECO:0000313" key="2">
    <source>
        <dbReference type="EMBL" id="CAB4560262.1"/>
    </source>
</evidence>
<dbReference type="PANTHER" id="PTHR48100">
    <property type="entry name" value="BROAD-SPECIFICITY PHOSPHATASE YOR283W-RELATED"/>
    <property type="match status" value="1"/>
</dbReference>
<dbReference type="NCBIfam" id="TIGR03848">
    <property type="entry name" value="MSMEG_4193"/>
    <property type="match status" value="1"/>
</dbReference>
<evidence type="ECO:0000256" key="1">
    <source>
        <dbReference type="SAM" id="MobiDB-lite"/>
    </source>
</evidence>
<dbReference type="SMART" id="SM00855">
    <property type="entry name" value="PGAM"/>
    <property type="match status" value="1"/>
</dbReference>
<protein>
    <submittedName>
        <fullName evidence="2">Unannotated protein</fullName>
    </submittedName>
</protein>
<dbReference type="Pfam" id="PF00300">
    <property type="entry name" value="His_Phos_1"/>
    <property type="match status" value="1"/>
</dbReference>
<dbReference type="CDD" id="cd07067">
    <property type="entry name" value="HP_PGM_like"/>
    <property type="match status" value="1"/>
</dbReference>
<reference evidence="2" key="1">
    <citation type="submission" date="2020-05" db="EMBL/GenBank/DDBJ databases">
        <authorList>
            <person name="Chiriac C."/>
            <person name="Salcher M."/>
            <person name="Ghai R."/>
            <person name="Kavagutti S V."/>
        </authorList>
    </citation>
    <scope>NUCLEOTIDE SEQUENCE</scope>
</reference>
<feature type="region of interest" description="Disordered" evidence="1">
    <location>
        <begin position="1"/>
        <end position="22"/>
    </location>
</feature>
<organism evidence="2">
    <name type="scientific">freshwater metagenome</name>
    <dbReference type="NCBI Taxonomy" id="449393"/>
    <lineage>
        <taxon>unclassified sequences</taxon>
        <taxon>metagenomes</taxon>
        <taxon>ecological metagenomes</taxon>
    </lineage>
</organism>
<dbReference type="PANTHER" id="PTHR48100:SF1">
    <property type="entry name" value="HISTIDINE PHOSPHATASE FAMILY PROTEIN-RELATED"/>
    <property type="match status" value="1"/>
</dbReference>
<dbReference type="InterPro" id="IPR050275">
    <property type="entry name" value="PGM_Phosphatase"/>
</dbReference>
<dbReference type="Gene3D" id="3.40.50.1240">
    <property type="entry name" value="Phosphoglycerate mutase-like"/>
    <property type="match status" value="1"/>
</dbReference>
<dbReference type="GO" id="GO:0016791">
    <property type="term" value="F:phosphatase activity"/>
    <property type="evidence" value="ECO:0007669"/>
    <property type="project" value="TreeGrafter"/>
</dbReference>
<dbReference type="GO" id="GO:0005737">
    <property type="term" value="C:cytoplasm"/>
    <property type="evidence" value="ECO:0007669"/>
    <property type="project" value="TreeGrafter"/>
</dbReference>
<sequence length="228" mass="23960">MAPTSRSTGSRSSRRSPAPAPTGTLVLLVRHGQTPTTGKVLPGRAPGLHLADTGREQAARVAQRIAELPRVDAVYASPLERARETAAPIAAARSTKVRIDRGLLECDFGDWTGAELKQLMKLPEWSTVQRAPSTFTFPGGESFTAMQTRMVGAIDRLRAAHPGGVIVLVSHADPIKAAVAHAMGTHIDLFQRIVIGTCSVSAIAYGTGAPIVLTVNSTGGSLAELRPS</sequence>
<proteinExistence type="predicted"/>
<name>A0A6J6D8S9_9ZZZZ</name>
<dbReference type="EMBL" id="CAEZSR010000057">
    <property type="protein sequence ID" value="CAB4560262.1"/>
    <property type="molecule type" value="Genomic_DNA"/>
</dbReference>
<accession>A0A6J6D8S9</accession>
<dbReference type="InterPro" id="IPR029033">
    <property type="entry name" value="His_PPase_superfam"/>
</dbReference>
<dbReference type="InterPro" id="IPR013078">
    <property type="entry name" value="His_Pase_superF_clade-1"/>
</dbReference>
<dbReference type="SUPFAM" id="SSF53254">
    <property type="entry name" value="Phosphoglycerate mutase-like"/>
    <property type="match status" value="1"/>
</dbReference>